<protein>
    <recommendedName>
        <fullName evidence="2">Antitoxin</fullName>
    </recommendedName>
</protein>
<comment type="similarity">
    <text evidence="1 2">Belongs to the phD/YefM antitoxin family.</text>
</comment>
<sequence>MKSFGSREFNQDVSQAKRVALYEPVFVTDRGKPTHVLLSIDAYRHLVGKTDTIADLLKSSEAISAEPDWRSAGPWARKG</sequence>
<dbReference type="RefSeq" id="WP_187714274.1">
    <property type="nucleotide sequence ID" value="NZ_BAABJC010000001.1"/>
</dbReference>
<evidence type="ECO:0000313" key="3">
    <source>
        <dbReference type="EMBL" id="QNP42842.1"/>
    </source>
</evidence>
<organism evidence="3 4">
    <name type="scientific">Sphingomonas daechungensis</name>
    <dbReference type="NCBI Taxonomy" id="1176646"/>
    <lineage>
        <taxon>Bacteria</taxon>
        <taxon>Pseudomonadati</taxon>
        <taxon>Pseudomonadota</taxon>
        <taxon>Alphaproteobacteria</taxon>
        <taxon>Sphingomonadales</taxon>
        <taxon>Sphingomonadaceae</taxon>
        <taxon>Sphingomonas</taxon>
    </lineage>
</organism>
<proteinExistence type="inferred from homology"/>
<dbReference type="InterPro" id="IPR006442">
    <property type="entry name" value="Antitoxin_Phd/YefM"/>
</dbReference>
<dbReference type="InterPro" id="IPR036165">
    <property type="entry name" value="YefM-like_sf"/>
</dbReference>
<dbReference type="Pfam" id="PF02604">
    <property type="entry name" value="PhdYeFM_antitox"/>
    <property type="match status" value="1"/>
</dbReference>
<evidence type="ECO:0000256" key="1">
    <source>
        <dbReference type="ARBA" id="ARBA00009981"/>
    </source>
</evidence>
<dbReference type="SUPFAM" id="SSF143120">
    <property type="entry name" value="YefM-like"/>
    <property type="match status" value="1"/>
</dbReference>
<comment type="function">
    <text evidence="2">Antitoxin component of a type II toxin-antitoxin (TA) system.</text>
</comment>
<keyword evidence="4" id="KW-1185">Reference proteome</keyword>
<accession>A0ABX6SZ23</accession>
<reference evidence="3 4" key="1">
    <citation type="submission" date="2020-08" db="EMBL/GenBank/DDBJ databases">
        <title>Genome sequence of Sphingomonas daechungensis KACC 18115T.</title>
        <authorList>
            <person name="Hyun D.-W."/>
            <person name="Bae J.-W."/>
        </authorList>
    </citation>
    <scope>NUCLEOTIDE SEQUENCE [LARGE SCALE GENOMIC DNA]</scope>
    <source>
        <strain evidence="3 4">KACC 18115</strain>
    </source>
</reference>
<evidence type="ECO:0000313" key="4">
    <source>
        <dbReference type="Proteomes" id="UP000516134"/>
    </source>
</evidence>
<dbReference type="Proteomes" id="UP000516134">
    <property type="component" value="Chromosome"/>
</dbReference>
<gene>
    <name evidence="3" type="ORF">H9L15_12335</name>
</gene>
<dbReference type="Gene3D" id="3.40.1620.10">
    <property type="entry name" value="YefM-like domain"/>
    <property type="match status" value="1"/>
</dbReference>
<evidence type="ECO:0000256" key="2">
    <source>
        <dbReference type="RuleBase" id="RU362080"/>
    </source>
</evidence>
<dbReference type="EMBL" id="CP060780">
    <property type="protein sequence ID" value="QNP42842.1"/>
    <property type="molecule type" value="Genomic_DNA"/>
</dbReference>
<name>A0ABX6SZ23_9SPHN</name>